<comment type="caution">
    <text evidence="2">The sequence shown here is derived from an EMBL/GenBank/DDBJ whole genome shotgun (WGS) entry which is preliminary data.</text>
</comment>
<evidence type="ECO:0000256" key="1">
    <source>
        <dbReference type="SAM" id="Phobius"/>
    </source>
</evidence>
<sequence>MSTGKQRAGELWVLMQVRRLGIGWKNPLRRWSDHAETVLLWCALVLALLMIPAAAAIGTGVSHSLEASAARQRAVLHEVQGRTVVGTEGTLPSAPGSPLSLTQVSYVDPQGTEHEVLASVVTGTPAGATVPVWLDSSGHPVTAPRSESDNRAFGGTAGFFVVFGSWLLLWGLFRLACVPLNRRRLQDWDTEWREIAPRWLR</sequence>
<protein>
    <submittedName>
        <fullName evidence="2">Uncharacterized protein</fullName>
    </submittedName>
</protein>
<dbReference type="AlphaFoldDB" id="A0A841DN38"/>
<proteinExistence type="predicted"/>
<dbReference type="InterPro" id="IPR039708">
    <property type="entry name" value="MT1774/Rv1733c-like"/>
</dbReference>
<organism evidence="2 3">
    <name type="scientific">Kribbella solani</name>
    <dbReference type="NCBI Taxonomy" id="236067"/>
    <lineage>
        <taxon>Bacteria</taxon>
        <taxon>Bacillati</taxon>
        <taxon>Actinomycetota</taxon>
        <taxon>Actinomycetes</taxon>
        <taxon>Propionibacteriales</taxon>
        <taxon>Kribbellaceae</taxon>
        <taxon>Kribbella</taxon>
    </lineage>
</organism>
<evidence type="ECO:0000313" key="2">
    <source>
        <dbReference type="EMBL" id="MBB5978415.1"/>
    </source>
</evidence>
<keyword evidence="1" id="KW-1133">Transmembrane helix</keyword>
<dbReference type="RefSeq" id="WP_184832792.1">
    <property type="nucleotide sequence ID" value="NZ_BAAAVN010000004.1"/>
</dbReference>
<name>A0A841DN38_9ACTN</name>
<accession>A0A841DN38</accession>
<keyword evidence="3" id="KW-1185">Reference proteome</keyword>
<feature type="transmembrane region" description="Helical" evidence="1">
    <location>
        <begin position="38"/>
        <end position="58"/>
    </location>
</feature>
<dbReference type="EMBL" id="JACHNF010000001">
    <property type="protein sequence ID" value="MBB5978415.1"/>
    <property type="molecule type" value="Genomic_DNA"/>
</dbReference>
<keyword evidence="1" id="KW-0472">Membrane</keyword>
<dbReference type="Proteomes" id="UP000558997">
    <property type="component" value="Unassembled WGS sequence"/>
</dbReference>
<feature type="transmembrane region" description="Helical" evidence="1">
    <location>
        <begin position="152"/>
        <end position="173"/>
    </location>
</feature>
<dbReference type="PANTHER" id="PTHR42305:SF1">
    <property type="entry name" value="MEMBRANE PROTEIN RV1733C-RELATED"/>
    <property type="match status" value="1"/>
</dbReference>
<keyword evidence="1" id="KW-0812">Transmembrane</keyword>
<evidence type="ECO:0000313" key="3">
    <source>
        <dbReference type="Proteomes" id="UP000558997"/>
    </source>
</evidence>
<reference evidence="2 3" key="1">
    <citation type="submission" date="2020-08" db="EMBL/GenBank/DDBJ databases">
        <title>Sequencing the genomes of 1000 actinobacteria strains.</title>
        <authorList>
            <person name="Klenk H.-P."/>
        </authorList>
    </citation>
    <scope>NUCLEOTIDE SEQUENCE [LARGE SCALE GENOMIC DNA]</scope>
    <source>
        <strain evidence="2 3">DSM 17294</strain>
    </source>
</reference>
<dbReference type="PANTHER" id="PTHR42305">
    <property type="entry name" value="MEMBRANE PROTEIN RV1733C-RELATED"/>
    <property type="match status" value="1"/>
</dbReference>
<gene>
    <name evidence="2" type="ORF">HDA44_001756</name>
</gene>